<feature type="transmembrane region" description="Helical" evidence="1">
    <location>
        <begin position="122"/>
        <end position="139"/>
    </location>
</feature>
<evidence type="ECO:0000313" key="3">
    <source>
        <dbReference type="Proteomes" id="UP001156691"/>
    </source>
</evidence>
<sequence length="179" mass="18356">MRIIRAITGAVAGWRAILTSEEDWARHFVLTGAGLATALVLFFLVAFLILLYGPAGSAPDFASAAIGLLVFGLYVGALAVSAYATKAMLGLTRSVLDLLVPGTYAMIVFLVAGTFLAPLGPAFALVALLGIALLLFRLGQVAGGWSIGISAAFAVLTAVLLVAIPMTLYMLASSPAASL</sequence>
<name>A0ABQ5VZH4_9HYPH</name>
<evidence type="ECO:0000256" key="1">
    <source>
        <dbReference type="SAM" id="Phobius"/>
    </source>
</evidence>
<keyword evidence="3" id="KW-1185">Reference proteome</keyword>
<feature type="transmembrane region" description="Helical" evidence="1">
    <location>
        <begin position="151"/>
        <end position="172"/>
    </location>
</feature>
<reference evidence="3" key="1">
    <citation type="journal article" date="2019" name="Int. J. Syst. Evol. Microbiol.">
        <title>The Global Catalogue of Microorganisms (GCM) 10K type strain sequencing project: providing services to taxonomists for standard genome sequencing and annotation.</title>
        <authorList>
            <consortium name="The Broad Institute Genomics Platform"/>
            <consortium name="The Broad Institute Genome Sequencing Center for Infectious Disease"/>
            <person name="Wu L."/>
            <person name="Ma J."/>
        </authorList>
    </citation>
    <scope>NUCLEOTIDE SEQUENCE [LARGE SCALE GENOMIC DNA]</scope>
    <source>
        <strain evidence="3">NBRC 112416</strain>
    </source>
</reference>
<dbReference type="EMBL" id="BSNS01000002">
    <property type="protein sequence ID" value="GLQ53225.1"/>
    <property type="molecule type" value="Genomic_DNA"/>
</dbReference>
<accession>A0ABQ5VZH4</accession>
<feature type="transmembrane region" description="Helical" evidence="1">
    <location>
        <begin position="61"/>
        <end position="83"/>
    </location>
</feature>
<evidence type="ECO:0000313" key="2">
    <source>
        <dbReference type="EMBL" id="GLQ53225.1"/>
    </source>
</evidence>
<organism evidence="2 3">
    <name type="scientific">Devosia nitrariae</name>
    <dbReference type="NCBI Taxonomy" id="2071872"/>
    <lineage>
        <taxon>Bacteria</taxon>
        <taxon>Pseudomonadati</taxon>
        <taxon>Pseudomonadota</taxon>
        <taxon>Alphaproteobacteria</taxon>
        <taxon>Hyphomicrobiales</taxon>
        <taxon>Devosiaceae</taxon>
        <taxon>Devosia</taxon>
    </lineage>
</organism>
<protein>
    <recommendedName>
        <fullName evidence="4">Yip1 domain-containing protein</fullName>
    </recommendedName>
</protein>
<proteinExistence type="predicted"/>
<feature type="transmembrane region" description="Helical" evidence="1">
    <location>
        <begin position="95"/>
        <end position="116"/>
    </location>
</feature>
<gene>
    <name evidence="2" type="ORF">GCM10010862_04830</name>
</gene>
<keyword evidence="1" id="KW-0812">Transmembrane</keyword>
<evidence type="ECO:0008006" key="4">
    <source>
        <dbReference type="Google" id="ProtNLM"/>
    </source>
</evidence>
<feature type="transmembrane region" description="Helical" evidence="1">
    <location>
        <begin position="28"/>
        <end position="55"/>
    </location>
</feature>
<dbReference type="RefSeq" id="WP_284338675.1">
    <property type="nucleotide sequence ID" value="NZ_BSNS01000002.1"/>
</dbReference>
<dbReference type="Proteomes" id="UP001156691">
    <property type="component" value="Unassembled WGS sequence"/>
</dbReference>
<comment type="caution">
    <text evidence="2">The sequence shown here is derived from an EMBL/GenBank/DDBJ whole genome shotgun (WGS) entry which is preliminary data.</text>
</comment>
<keyword evidence="1" id="KW-1133">Transmembrane helix</keyword>
<keyword evidence="1" id="KW-0472">Membrane</keyword>